<name>A0A8X6NMC2_NEPPI</name>
<dbReference type="AlphaFoldDB" id="A0A8X6NMC2"/>
<sequence>MAVKIDCSTEIEYESPYSKLLEAVEGISKENGGIVEGFSMQRKDNRTGSSAPEYSESIKYPMQKESSRNATSAIQMMDKRTCSIPEDSESIECHNQAKASRNASSSIRRNPRKIDRYLKINDTIYNLKNSEESNTPILFLCIVIFCAIFIILSTHERVQCESVSKETNLSLGNSSSVLVIDGIQNGEWSNEAKVYATADMLGTAKVEERTSVRLQLGSTSLNKTVVFYLADKTEDLHLQEAIQEIISRNASGTVYNETRKEEIITNRFKPE</sequence>
<gene>
    <name evidence="2" type="ORF">NPIL_50031</name>
</gene>
<keyword evidence="1" id="KW-0812">Transmembrane</keyword>
<keyword evidence="1" id="KW-0472">Membrane</keyword>
<evidence type="ECO:0000313" key="3">
    <source>
        <dbReference type="Proteomes" id="UP000887013"/>
    </source>
</evidence>
<evidence type="ECO:0000313" key="2">
    <source>
        <dbReference type="EMBL" id="GFT20381.1"/>
    </source>
</evidence>
<protein>
    <submittedName>
        <fullName evidence="2">Uncharacterized protein</fullName>
    </submittedName>
</protein>
<feature type="transmembrane region" description="Helical" evidence="1">
    <location>
        <begin position="137"/>
        <end position="155"/>
    </location>
</feature>
<proteinExistence type="predicted"/>
<dbReference type="EMBL" id="BMAW01010778">
    <property type="protein sequence ID" value="GFT20381.1"/>
    <property type="molecule type" value="Genomic_DNA"/>
</dbReference>
<evidence type="ECO:0000256" key="1">
    <source>
        <dbReference type="SAM" id="Phobius"/>
    </source>
</evidence>
<keyword evidence="3" id="KW-1185">Reference proteome</keyword>
<keyword evidence="1" id="KW-1133">Transmembrane helix</keyword>
<reference evidence="2" key="1">
    <citation type="submission" date="2020-08" db="EMBL/GenBank/DDBJ databases">
        <title>Multicomponent nature underlies the extraordinary mechanical properties of spider dragline silk.</title>
        <authorList>
            <person name="Kono N."/>
            <person name="Nakamura H."/>
            <person name="Mori M."/>
            <person name="Yoshida Y."/>
            <person name="Ohtoshi R."/>
            <person name="Malay A.D."/>
            <person name="Moran D.A.P."/>
            <person name="Tomita M."/>
            <person name="Numata K."/>
            <person name="Arakawa K."/>
        </authorList>
    </citation>
    <scope>NUCLEOTIDE SEQUENCE</scope>
</reference>
<dbReference type="Proteomes" id="UP000887013">
    <property type="component" value="Unassembled WGS sequence"/>
</dbReference>
<accession>A0A8X6NMC2</accession>
<organism evidence="2 3">
    <name type="scientific">Nephila pilipes</name>
    <name type="common">Giant wood spider</name>
    <name type="synonym">Nephila maculata</name>
    <dbReference type="NCBI Taxonomy" id="299642"/>
    <lineage>
        <taxon>Eukaryota</taxon>
        <taxon>Metazoa</taxon>
        <taxon>Ecdysozoa</taxon>
        <taxon>Arthropoda</taxon>
        <taxon>Chelicerata</taxon>
        <taxon>Arachnida</taxon>
        <taxon>Araneae</taxon>
        <taxon>Araneomorphae</taxon>
        <taxon>Entelegynae</taxon>
        <taxon>Araneoidea</taxon>
        <taxon>Nephilidae</taxon>
        <taxon>Nephila</taxon>
    </lineage>
</organism>
<comment type="caution">
    <text evidence="2">The sequence shown here is derived from an EMBL/GenBank/DDBJ whole genome shotgun (WGS) entry which is preliminary data.</text>
</comment>